<evidence type="ECO:0000256" key="1">
    <source>
        <dbReference type="SAM" id="Phobius"/>
    </source>
</evidence>
<keyword evidence="1" id="KW-1133">Transmembrane helix</keyword>
<dbReference type="RefSeq" id="WP_205156491.1">
    <property type="nucleotide sequence ID" value="NZ_JAFEUM010000001.1"/>
</dbReference>
<dbReference type="EMBL" id="JAFEUM010000001">
    <property type="protein sequence ID" value="MBM7034829.1"/>
    <property type="molecule type" value="Genomic_DNA"/>
</dbReference>
<keyword evidence="3" id="KW-1185">Reference proteome</keyword>
<accession>A0ABS2HFI5</accession>
<evidence type="ECO:0000313" key="3">
    <source>
        <dbReference type="Proteomes" id="UP000809621"/>
    </source>
</evidence>
<protein>
    <submittedName>
        <fullName evidence="2">DUF2798 domain-containing protein</fullName>
    </submittedName>
</protein>
<feature type="transmembrane region" description="Helical" evidence="1">
    <location>
        <begin position="50"/>
        <end position="70"/>
    </location>
</feature>
<evidence type="ECO:0000313" key="2">
    <source>
        <dbReference type="EMBL" id="MBM7034829.1"/>
    </source>
</evidence>
<organism evidence="2 3">
    <name type="scientific">Vibrio ulleungensis</name>
    <dbReference type="NCBI Taxonomy" id="2807619"/>
    <lineage>
        <taxon>Bacteria</taxon>
        <taxon>Pseudomonadati</taxon>
        <taxon>Pseudomonadota</taxon>
        <taxon>Gammaproteobacteria</taxon>
        <taxon>Vibrionales</taxon>
        <taxon>Vibrionaceae</taxon>
        <taxon>Vibrio</taxon>
    </lineage>
</organism>
<keyword evidence="1" id="KW-0472">Membrane</keyword>
<comment type="caution">
    <text evidence="2">The sequence shown here is derived from an EMBL/GenBank/DDBJ whole genome shotgun (WGS) entry which is preliminary data.</text>
</comment>
<keyword evidence="1" id="KW-0812">Transmembrane</keyword>
<dbReference type="InterPro" id="IPR021529">
    <property type="entry name" value="DUF2798"/>
</dbReference>
<gene>
    <name evidence="2" type="ORF">JQC93_00310</name>
</gene>
<sequence>MKKFPRKFQYPLIASMVMPTMLLSMPAILVSKHLPADESFLDAWLSAVSYMVPIALMLFAVVAPLARLIVTRVLLVPEDSTTPDS</sequence>
<reference evidence="2 3" key="1">
    <citation type="submission" date="2021-02" db="EMBL/GenBank/DDBJ databases">
        <authorList>
            <person name="Park J.-S."/>
        </authorList>
    </citation>
    <scope>NUCLEOTIDE SEQUENCE [LARGE SCALE GENOMIC DNA]</scope>
    <source>
        <strain evidence="2 3">188UL20-2</strain>
    </source>
</reference>
<dbReference type="Proteomes" id="UP000809621">
    <property type="component" value="Unassembled WGS sequence"/>
</dbReference>
<proteinExistence type="predicted"/>
<dbReference type="Pfam" id="PF11391">
    <property type="entry name" value="DUF2798"/>
    <property type="match status" value="1"/>
</dbReference>
<name>A0ABS2HFI5_9VIBR</name>
<feature type="transmembrane region" description="Helical" evidence="1">
    <location>
        <begin position="12"/>
        <end position="30"/>
    </location>
</feature>